<proteinExistence type="predicted"/>
<gene>
    <name evidence="1" type="ORF">S01H4_34616</name>
</gene>
<evidence type="ECO:0000313" key="1">
    <source>
        <dbReference type="EMBL" id="GAG74725.1"/>
    </source>
</evidence>
<sequence length="43" mass="5093">MSDKKKIVYIIFSKNIGLSTYTNNDVKRILRRISDSYNELKRA</sequence>
<protein>
    <submittedName>
        <fullName evidence="1">Uncharacterized protein</fullName>
    </submittedName>
</protein>
<reference evidence="1" key="1">
    <citation type="journal article" date="2014" name="Front. Microbiol.">
        <title>High frequency of phylogenetically diverse reductive dehalogenase-homologous genes in deep subseafloor sedimentary metagenomes.</title>
        <authorList>
            <person name="Kawai M."/>
            <person name="Futagami T."/>
            <person name="Toyoda A."/>
            <person name="Takaki Y."/>
            <person name="Nishi S."/>
            <person name="Hori S."/>
            <person name="Arai W."/>
            <person name="Tsubouchi T."/>
            <person name="Morono Y."/>
            <person name="Uchiyama I."/>
            <person name="Ito T."/>
            <person name="Fujiyama A."/>
            <person name="Inagaki F."/>
            <person name="Takami H."/>
        </authorList>
    </citation>
    <scope>NUCLEOTIDE SEQUENCE</scope>
    <source>
        <strain evidence="1">Expedition CK06-06</strain>
    </source>
</reference>
<dbReference type="EMBL" id="BART01018330">
    <property type="protein sequence ID" value="GAG74725.1"/>
    <property type="molecule type" value="Genomic_DNA"/>
</dbReference>
<comment type="caution">
    <text evidence="1">The sequence shown here is derived from an EMBL/GenBank/DDBJ whole genome shotgun (WGS) entry which is preliminary data.</text>
</comment>
<name>X0ZY01_9ZZZZ</name>
<accession>X0ZY01</accession>
<dbReference type="AlphaFoldDB" id="X0ZY01"/>
<organism evidence="1">
    <name type="scientific">marine sediment metagenome</name>
    <dbReference type="NCBI Taxonomy" id="412755"/>
    <lineage>
        <taxon>unclassified sequences</taxon>
        <taxon>metagenomes</taxon>
        <taxon>ecological metagenomes</taxon>
    </lineage>
</organism>